<dbReference type="PANTHER" id="PTHR30572:SF18">
    <property type="entry name" value="ABC-TYPE MACROLIDE FAMILY EXPORT SYSTEM PERMEASE COMPONENT 2"/>
    <property type="match status" value="1"/>
</dbReference>
<dbReference type="Proteomes" id="UP000309788">
    <property type="component" value="Unassembled WGS sequence"/>
</dbReference>
<dbReference type="GO" id="GO:0022857">
    <property type="term" value="F:transmembrane transporter activity"/>
    <property type="evidence" value="ECO:0007669"/>
    <property type="project" value="TreeGrafter"/>
</dbReference>
<comment type="caution">
    <text evidence="9">The sequence shown here is derived from an EMBL/GenBank/DDBJ whole genome shotgun (WGS) entry which is preliminary data.</text>
</comment>
<keyword evidence="4 6" id="KW-1133">Transmembrane helix</keyword>
<keyword evidence="5 6" id="KW-0472">Membrane</keyword>
<feature type="transmembrane region" description="Helical" evidence="6">
    <location>
        <begin position="333"/>
        <end position="356"/>
    </location>
</feature>
<dbReference type="OrthoDB" id="5933722at2"/>
<evidence type="ECO:0000256" key="5">
    <source>
        <dbReference type="ARBA" id="ARBA00023136"/>
    </source>
</evidence>
<evidence type="ECO:0000313" key="10">
    <source>
        <dbReference type="Proteomes" id="UP000309788"/>
    </source>
</evidence>
<evidence type="ECO:0000256" key="6">
    <source>
        <dbReference type="SAM" id="Phobius"/>
    </source>
</evidence>
<feature type="domain" description="MacB-like periplasmic core" evidence="8">
    <location>
        <begin position="24"/>
        <end position="244"/>
    </location>
</feature>
<gene>
    <name evidence="9" type="ORF">FEM55_01390</name>
</gene>
<dbReference type="RefSeq" id="WP_138279534.1">
    <property type="nucleotide sequence ID" value="NZ_BMGE01000001.1"/>
</dbReference>
<dbReference type="InterPro" id="IPR025857">
    <property type="entry name" value="MacB_PCD"/>
</dbReference>
<evidence type="ECO:0000259" key="8">
    <source>
        <dbReference type="Pfam" id="PF12704"/>
    </source>
</evidence>
<evidence type="ECO:0000256" key="3">
    <source>
        <dbReference type="ARBA" id="ARBA00022692"/>
    </source>
</evidence>
<dbReference type="GO" id="GO:0005886">
    <property type="term" value="C:plasma membrane"/>
    <property type="evidence" value="ECO:0007669"/>
    <property type="project" value="UniProtKB-SubCell"/>
</dbReference>
<feature type="transmembrane region" description="Helical" evidence="6">
    <location>
        <begin position="21"/>
        <end position="45"/>
    </location>
</feature>
<feature type="domain" description="MacB-like periplasmic core" evidence="8">
    <location>
        <begin position="472"/>
        <end position="638"/>
    </location>
</feature>
<feature type="domain" description="ABC3 transporter permease C-terminal" evidence="7">
    <location>
        <begin position="288"/>
        <end position="412"/>
    </location>
</feature>
<feature type="transmembrane region" description="Helical" evidence="6">
    <location>
        <begin position="732"/>
        <end position="752"/>
    </location>
</feature>
<evidence type="ECO:0000259" key="7">
    <source>
        <dbReference type="Pfam" id="PF02687"/>
    </source>
</evidence>
<organism evidence="9 10">
    <name type="scientific">Dyadobacter sediminis</name>
    <dbReference type="NCBI Taxonomy" id="1493691"/>
    <lineage>
        <taxon>Bacteria</taxon>
        <taxon>Pseudomonadati</taxon>
        <taxon>Bacteroidota</taxon>
        <taxon>Cytophagia</taxon>
        <taxon>Cytophagales</taxon>
        <taxon>Spirosomataceae</taxon>
        <taxon>Dyadobacter</taxon>
    </lineage>
</organism>
<comment type="subcellular location">
    <subcellularLocation>
        <location evidence="1">Cell membrane</location>
        <topology evidence="1">Multi-pass membrane protein</topology>
    </subcellularLocation>
</comment>
<evidence type="ECO:0000313" key="9">
    <source>
        <dbReference type="EMBL" id="TLU95840.1"/>
    </source>
</evidence>
<feature type="transmembrane region" description="Helical" evidence="6">
    <location>
        <begin position="673"/>
        <end position="697"/>
    </location>
</feature>
<dbReference type="EMBL" id="VCEI01000011">
    <property type="protein sequence ID" value="TLU95840.1"/>
    <property type="molecule type" value="Genomic_DNA"/>
</dbReference>
<dbReference type="Pfam" id="PF02687">
    <property type="entry name" value="FtsX"/>
    <property type="match status" value="2"/>
</dbReference>
<dbReference type="InterPro" id="IPR050250">
    <property type="entry name" value="Macrolide_Exporter_MacB"/>
</dbReference>
<accession>A0A5R9KHY4</accession>
<name>A0A5R9KHY4_9BACT</name>
<feature type="transmembrane region" description="Helical" evidence="6">
    <location>
        <begin position="282"/>
        <end position="304"/>
    </location>
</feature>
<protein>
    <submittedName>
        <fullName evidence="9">FtsX-like permease family protein</fullName>
    </submittedName>
</protein>
<evidence type="ECO:0000256" key="4">
    <source>
        <dbReference type="ARBA" id="ARBA00022989"/>
    </source>
</evidence>
<dbReference type="InterPro" id="IPR003838">
    <property type="entry name" value="ABC3_permease_C"/>
</dbReference>
<evidence type="ECO:0000256" key="1">
    <source>
        <dbReference type="ARBA" id="ARBA00004651"/>
    </source>
</evidence>
<feature type="domain" description="ABC3 transporter permease C-terminal" evidence="7">
    <location>
        <begin position="681"/>
        <end position="793"/>
    </location>
</feature>
<keyword evidence="3 6" id="KW-0812">Transmembrane</keyword>
<evidence type="ECO:0000256" key="2">
    <source>
        <dbReference type="ARBA" id="ARBA00022475"/>
    </source>
</evidence>
<feature type="transmembrane region" description="Helical" evidence="6">
    <location>
        <begin position="764"/>
        <end position="786"/>
    </location>
</feature>
<keyword evidence="10" id="KW-1185">Reference proteome</keyword>
<feature type="transmembrane region" description="Helical" evidence="6">
    <location>
        <begin position="439"/>
        <end position="456"/>
    </location>
</feature>
<proteinExistence type="predicted"/>
<dbReference type="PANTHER" id="PTHR30572">
    <property type="entry name" value="MEMBRANE COMPONENT OF TRANSPORTER-RELATED"/>
    <property type="match status" value="1"/>
</dbReference>
<feature type="transmembrane region" description="Helical" evidence="6">
    <location>
        <begin position="387"/>
        <end position="407"/>
    </location>
</feature>
<reference evidence="9 10" key="1">
    <citation type="submission" date="2019-05" db="EMBL/GenBank/DDBJ databases">
        <authorList>
            <person name="Qu J.-H."/>
        </authorList>
    </citation>
    <scope>NUCLEOTIDE SEQUENCE [LARGE SCALE GENOMIC DNA]</scope>
    <source>
        <strain evidence="9 10">Z12</strain>
    </source>
</reference>
<dbReference type="AlphaFoldDB" id="A0A5R9KHY4"/>
<sequence>MLVHYTILSLRRIWRQRQVNLIRVSSLALGLASGLVIFLVVNYMFSFDRHHPHMERSYWVVTDVVRENTMQTDAAPRPLAEVLRRDYPFVESATRLETVFGRTIGVPDGKNGWAKKFNEARNVCFAEPQYFSHFLVRWISGNPKTALSLPNTIVLSKRYARKYFDHADPVGRTLRLDNRVDLTVTGIIENPPANTQLRYDALISYATIPGLEQGGTMQDWEGLQSMCFVLLREGSSSGQLAGTLDEIRKKNLSAEKAAQFAYHMLPLQELNHERSGMAPRPVLYALIAVGLLLVLAACINYINLATAQALQRAREVGVRKVVGSNQFQLIRQFLFETAILTFFACVMSLLLTQLAMPLVNRTLAEQVDMLHPAISILDLLHPESLKWFLVLIAGIVILAGLYPAWVLSRFNPAKALAGQLTTQTVGGFNVRRTLITGQFVLSQLFLMIVLVITAQLRHMQKADWGFRHERKLTVWLSPPNPVPYDQLRQSWLQLPGVESVTYGSDPPASPYNRPAPFSYHMASRPEPFETRLRAADEHYIAAFGLSVMAGRNFRAADTTAQEVLVNETLVRQLGVSPAGSIVGKRMRIMDKDRIIVGVVKDFRSGDLHQSVLPVTLVNDLGHTTMAILTLSPNSPKTTWKAIEQVWNETLPDRVYKADQLDDLLGSFLDMERLLAGFVQAFALIAMAMSCIGLYGLVTFMAEGRAKEIGVRRVLGARTQQLLWIFGREFGRLILIGFLVAAPLGWWLTGSWLQQYVHRITSSAWLIAATLGLTVLITLLTVLGHALKASAENPVKYLRAQ</sequence>
<keyword evidence="2" id="KW-1003">Cell membrane</keyword>
<dbReference type="Pfam" id="PF12704">
    <property type="entry name" value="MacB_PCD"/>
    <property type="match status" value="2"/>
</dbReference>